<comment type="catalytic activity">
    <reaction evidence="1">
        <text>ATP + H2O = ADP + phosphate + H(+)</text>
        <dbReference type="Rhea" id="RHEA:13065"/>
        <dbReference type="ChEBI" id="CHEBI:15377"/>
        <dbReference type="ChEBI" id="CHEBI:15378"/>
        <dbReference type="ChEBI" id="CHEBI:30616"/>
        <dbReference type="ChEBI" id="CHEBI:43474"/>
        <dbReference type="ChEBI" id="CHEBI:456216"/>
        <dbReference type="EC" id="5.6.2.3"/>
    </reaction>
</comment>
<keyword evidence="1" id="KW-0347">Helicase</keyword>
<dbReference type="Pfam" id="PF05970">
    <property type="entry name" value="PIF1"/>
    <property type="match status" value="1"/>
</dbReference>
<feature type="domain" description="DNA helicase Pif1-like DEAD-box helicase" evidence="2">
    <location>
        <begin position="2"/>
        <end position="127"/>
    </location>
</feature>
<proteinExistence type="inferred from homology"/>
<evidence type="ECO:0000259" key="3">
    <source>
        <dbReference type="Pfam" id="PF21530"/>
    </source>
</evidence>
<name>A0A9N8ZCN7_9GLOM</name>
<dbReference type="Proteomes" id="UP000789342">
    <property type="component" value="Unassembled WGS sequence"/>
</dbReference>
<dbReference type="PANTHER" id="PTHR10492:SF57">
    <property type="entry name" value="ATP-DEPENDENT DNA HELICASE"/>
    <property type="match status" value="1"/>
</dbReference>
<dbReference type="OrthoDB" id="5860629at2759"/>
<dbReference type="Gene3D" id="3.40.50.300">
    <property type="entry name" value="P-loop containing nucleotide triphosphate hydrolases"/>
    <property type="match status" value="1"/>
</dbReference>
<dbReference type="SUPFAM" id="SSF52540">
    <property type="entry name" value="P-loop containing nucleoside triphosphate hydrolases"/>
    <property type="match status" value="1"/>
</dbReference>
<dbReference type="PANTHER" id="PTHR10492">
    <property type="match status" value="1"/>
</dbReference>
<feature type="domain" description="DNA helicase Pif1-like 2B" evidence="3">
    <location>
        <begin position="215"/>
        <end position="261"/>
    </location>
</feature>
<dbReference type="AlphaFoldDB" id="A0A9N8ZCN7"/>
<keyword evidence="1" id="KW-0233">DNA recombination</keyword>
<dbReference type="InterPro" id="IPR010285">
    <property type="entry name" value="DNA_helicase_pif1-like_DEAD"/>
</dbReference>
<dbReference type="GO" id="GO:0016787">
    <property type="term" value="F:hydrolase activity"/>
    <property type="evidence" value="ECO:0007669"/>
    <property type="project" value="UniProtKB-KW"/>
</dbReference>
<accession>A0A9N8ZCN7</accession>
<evidence type="ECO:0000259" key="2">
    <source>
        <dbReference type="Pfam" id="PF05970"/>
    </source>
</evidence>
<keyword evidence="1" id="KW-0227">DNA damage</keyword>
<feature type="non-terminal residue" evidence="4">
    <location>
        <position position="1"/>
    </location>
</feature>
<protein>
    <recommendedName>
        <fullName evidence="1">ATP-dependent DNA helicase</fullName>
        <ecNumber evidence="1">5.6.2.3</ecNumber>
    </recommendedName>
</protein>
<dbReference type="EMBL" id="CAJVPV010001053">
    <property type="protein sequence ID" value="CAG8484680.1"/>
    <property type="molecule type" value="Genomic_DNA"/>
</dbReference>
<evidence type="ECO:0000313" key="4">
    <source>
        <dbReference type="EMBL" id="CAG8484680.1"/>
    </source>
</evidence>
<gene>
    <name evidence="4" type="ORF">AMORRO_LOCUS2479</name>
</gene>
<evidence type="ECO:0000313" key="5">
    <source>
        <dbReference type="Proteomes" id="UP000789342"/>
    </source>
</evidence>
<dbReference type="GO" id="GO:0043139">
    <property type="term" value="F:5'-3' DNA helicase activity"/>
    <property type="evidence" value="ECO:0007669"/>
    <property type="project" value="UniProtKB-EC"/>
</dbReference>
<comment type="cofactor">
    <cofactor evidence="1">
        <name>Mg(2+)</name>
        <dbReference type="ChEBI" id="CHEBI:18420"/>
    </cofactor>
</comment>
<comment type="similarity">
    <text evidence="1">Belongs to the helicase family.</text>
</comment>
<evidence type="ECO:0000256" key="1">
    <source>
        <dbReference type="RuleBase" id="RU363044"/>
    </source>
</evidence>
<keyword evidence="1" id="KW-0378">Hydrolase</keyword>
<keyword evidence="1" id="KW-0234">DNA repair</keyword>
<sequence length="272" mass="30267">MKVRSEGMVAICVASSDITALLLSGGRMVYSTFKIPINVNDSSFCSIEKNSAHANLICCTSLIIWDEVLIQHHHFVEAADRTLRDICDDQRSFRGITVVFSSDFCQTLPVVVKGSWEQIGNDVNKSKVAIPENIRVSPDLKSLIDAVYYNIGVEGICTNQYLKDWIILSSRNDDVDTINRTILNIFPENKQTYLSLNNVVIEEGADNIGNIYPVEYLNSLNPAGMPPSKLDLKIGCPIILFRNLSSYQGLCNGSRLVVTRLTDHIVEVAFYA</sequence>
<dbReference type="EC" id="5.6.2.3" evidence="1"/>
<dbReference type="InterPro" id="IPR027417">
    <property type="entry name" value="P-loop_NTPase"/>
</dbReference>
<organism evidence="4 5">
    <name type="scientific">Acaulospora morrowiae</name>
    <dbReference type="NCBI Taxonomy" id="94023"/>
    <lineage>
        <taxon>Eukaryota</taxon>
        <taxon>Fungi</taxon>
        <taxon>Fungi incertae sedis</taxon>
        <taxon>Mucoromycota</taxon>
        <taxon>Glomeromycotina</taxon>
        <taxon>Glomeromycetes</taxon>
        <taxon>Diversisporales</taxon>
        <taxon>Acaulosporaceae</taxon>
        <taxon>Acaulospora</taxon>
    </lineage>
</organism>
<dbReference type="GO" id="GO:0005524">
    <property type="term" value="F:ATP binding"/>
    <property type="evidence" value="ECO:0007669"/>
    <property type="project" value="UniProtKB-KW"/>
</dbReference>
<dbReference type="GO" id="GO:0000723">
    <property type="term" value="P:telomere maintenance"/>
    <property type="evidence" value="ECO:0007669"/>
    <property type="project" value="InterPro"/>
</dbReference>
<keyword evidence="1" id="KW-0547">Nucleotide-binding</keyword>
<reference evidence="4" key="1">
    <citation type="submission" date="2021-06" db="EMBL/GenBank/DDBJ databases">
        <authorList>
            <person name="Kallberg Y."/>
            <person name="Tangrot J."/>
            <person name="Rosling A."/>
        </authorList>
    </citation>
    <scope>NUCLEOTIDE SEQUENCE</scope>
    <source>
        <strain evidence="4">CL551</strain>
    </source>
</reference>
<comment type="caution">
    <text evidence="4">The sequence shown here is derived from an EMBL/GenBank/DDBJ whole genome shotgun (WGS) entry which is preliminary data.</text>
</comment>
<keyword evidence="1" id="KW-0067">ATP-binding</keyword>
<dbReference type="GO" id="GO:0006310">
    <property type="term" value="P:DNA recombination"/>
    <property type="evidence" value="ECO:0007669"/>
    <property type="project" value="UniProtKB-KW"/>
</dbReference>
<dbReference type="InterPro" id="IPR049163">
    <property type="entry name" value="Pif1-like_2B_dom"/>
</dbReference>
<dbReference type="GO" id="GO:0006281">
    <property type="term" value="P:DNA repair"/>
    <property type="evidence" value="ECO:0007669"/>
    <property type="project" value="UniProtKB-KW"/>
</dbReference>
<keyword evidence="5" id="KW-1185">Reference proteome</keyword>
<dbReference type="Pfam" id="PF21530">
    <property type="entry name" value="Pif1_2B_dom"/>
    <property type="match status" value="1"/>
</dbReference>